<feature type="compositionally biased region" description="Polar residues" evidence="1">
    <location>
        <begin position="30"/>
        <end position="41"/>
    </location>
</feature>
<dbReference type="Proteomes" id="UP000011777">
    <property type="component" value="Unassembled WGS sequence"/>
</dbReference>
<comment type="caution">
    <text evidence="2">The sequence shown here is derived from an EMBL/GenBank/DDBJ whole genome shotgun (WGS) entry which is preliminary data.</text>
</comment>
<reference evidence="2 3" key="1">
    <citation type="submission" date="2013-02" db="EMBL/GenBank/DDBJ databases">
        <title>Genome sequence of Candida maltosa Xu316, a potential industrial strain for xylitol and ethanol production.</title>
        <authorList>
            <person name="Yu J."/>
            <person name="Wang Q."/>
            <person name="Geng X."/>
            <person name="Bao W."/>
            <person name="He P."/>
            <person name="Cai J."/>
        </authorList>
    </citation>
    <scope>NUCLEOTIDE SEQUENCE [LARGE SCALE GENOMIC DNA]</scope>
    <source>
        <strain evidence="3">Xu316</strain>
    </source>
</reference>
<feature type="region of interest" description="Disordered" evidence="1">
    <location>
        <begin position="17"/>
        <end position="41"/>
    </location>
</feature>
<keyword evidence="3" id="KW-1185">Reference proteome</keyword>
<dbReference type="Pfam" id="PF08728">
    <property type="entry name" value="CRT10"/>
    <property type="match status" value="2"/>
</dbReference>
<dbReference type="EMBL" id="AOGT01001264">
    <property type="protein sequence ID" value="EMG48074.1"/>
    <property type="molecule type" value="Genomic_DNA"/>
</dbReference>
<feature type="compositionally biased region" description="Low complexity" evidence="1">
    <location>
        <begin position="624"/>
        <end position="633"/>
    </location>
</feature>
<feature type="region of interest" description="Disordered" evidence="1">
    <location>
        <begin position="349"/>
        <end position="377"/>
    </location>
</feature>
<feature type="compositionally biased region" description="Low complexity" evidence="1">
    <location>
        <begin position="353"/>
        <end position="377"/>
    </location>
</feature>
<sequence length="968" mass="110158">MDSFQHFLQLRGIKRVRRQHNHHHNHHRLSSGSVRSRATSDGNIRINTIVSNIRNENEVQASSSISRSNSDGSNYSSISGSGIGTGRGSRSNSIVIIEDDEPLGIIQINNNAVSSHDEDDEDEVDDFDSFYNTRSGSFGGTVSSSTSDDIDRSFEYITSGSPCHTMSCVNEDGDDEVDRFSFNVESKDFNDDMGYPMMMDHSDFAKILRVSPSDNFTNSLMVNHFGIKKLFAEDFRKFKNNLSEIVTDGDSEWLVLALNAELVFFGFDGLTNLPSRQILRLDTSPSYTSSTDRLISTWPYFPHTINYLKSGVFNGKHVLAACTDDGTLLIWYSQRIIELVSKFESKIKSESDNNTPTAATTTNTNTTNNNNNNSSVTTVSSSTVIKPDFRMKMEASLWGLDFKTYNGHNIIVASDNSQSVVLFYYHPIDERFYHIRSHQILHNIPEVSIVSCVEDDNGEHTVDVSCCSISGEIIIFQFKFTIHQGPVNLGEYEYFKNESYYYVDGTMEQLENRNGIDPHELAIWKSKKFKRIEFSDAVCISRIVLSEDCWTIKPLDSKWFLPVGSIRDIFGDSKIDNTKELNRINQESKTLGQSSGKFQYFPSKTVNLEQQPQQQEENEERHTPPSSSTTTHTKLTSIDDEYRRIHKELIRGSSRYLLVSSTARKLALFNFPSLYCPCSTEKVFNLAIPFNEESKFTNRISITKIIPELSCLIAVTQQGLITIMRLCTFNGIYGMRQEHVFPNALSLSLGYHGYRTIVGICLRDRSLDRPCFAILQPEEIQRKQQQHLTTHKRKKKKKRLRRRKKLNVAQDLFIDDGLSSDEGIPFESLITSRTKRNSKRVVSHESLTVDECPDISLNHTLMDFQKTPVEIKHVKNYLSYDDDGSLFMNSKHGREINSTTVRETTLEEGTNDIPFHANHSLSLMVSDHGHWNKQTIAFNENGGTFMNRDYYKVASLFNCQMGIFGSFR</sequence>
<dbReference type="AlphaFoldDB" id="M3K097"/>
<evidence type="ECO:0000256" key="1">
    <source>
        <dbReference type="SAM" id="MobiDB-lite"/>
    </source>
</evidence>
<feature type="region of interest" description="Disordered" evidence="1">
    <location>
        <begin position="608"/>
        <end position="634"/>
    </location>
</feature>
<protein>
    <submittedName>
        <fullName evidence="2">Uncharacterized protein</fullName>
    </submittedName>
</protein>
<name>M3K097_CANMX</name>
<dbReference type="STRING" id="1245528.M3K097"/>
<proteinExistence type="predicted"/>
<feature type="region of interest" description="Disordered" evidence="1">
    <location>
        <begin position="57"/>
        <end position="89"/>
    </location>
</feature>
<organism evidence="2 3">
    <name type="scientific">Candida maltosa (strain Xu316)</name>
    <name type="common">Yeast</name>
    <dbReference type="NCBI Taxonomy" id="1245528"/>
    <lineage>
        <taxon>Eukaryota</taxon>
        <taxon>Fungi</taxon>
        <taxon>Dikarya</taxon>
        <taxon>Ascomycota</taxon>
        <taxon>Saccharomycotina</taxon>
        <taxon>Pichiomycetes</taxon>
        <taxon>Debaryomycetaceae</taxon>
        <taxon>Candida/Lodderomyces clade</taxon>
        <taxon>Candida</taxon>
    </lineage>
</organism>
<dbReference type="InterPro" id="IPR014839">
    <property type="entry name" value="Crt10"/>
</dbReference>
<gene>
    <name evidence="2" type="ORF">G210_1418</name>
</gene>
<accession>M3K097</accession>
<dbReference type="HOGENOM" id="CLU_009086_0_0_1"/>
<evidence type="ECO:0000313" key="3">
    <source>
        <dbReference type="Proteomes" id="UP000011777"/>
    </source>
</evidence>
<dbReference type="eggNOG" id="ENOG502S3HW">
    <property type="taxonomic scope" value="Eukaryota"/>
</dbReference>
<dbReference type="OrthoDB" id="4068815at2759"/>
<evidence type="ECO:0000313" key="2">
    <source>
        <dbReference type="EMBL" id="EMG48074.1"/>
    </source>
</evidence>
<feature type="compositionally biased region" description="Basic residues" evidence="1">
    <location>
        <begin position="17"/>
        <end position="29"/>
    </location>
</feature>
<feature type="compositionally biased region" description="Low complexity" evidence="1">
    <location>
        <begin position="62"/>
        <end position="80"/>
    </location>
</feature>